<keyword evidence="9" id="KW-0067">ATP-binding</keyword>
<dbReference type="CDD" id="cd00731">
    <property type="entry name" value="CheA_reg"/>
    <property type="match status" value="1"/>
</dbReference>
<dbReference type="GO" id="GO:0005737">
    <property type="term" value="C:cytoplasm"/>
    <property type="evidence" value="ECO:0007669"/>
    <property type="project" value="InterPro"/>
</dbReference>
<dbReference type="Pfam" id="PF02895">
    <property type="entry name" value="H-kinase_dim"/>
    <property type="match status" value="1"/>
</dbReference>
<evidence type="ECO:0000313" key="18">
    <source>
        <dbReference type="Proteomes" id="UP000288096"/>
    </source>
</evidence>
<dbReference type="SUPFAM" id="SSF50341">
    <property type="entry name" value="CheW-like"/>
    <property type="match status" value="1"/>
</dbReference>
<dbReference type="InterPro" id="IPR008207">
    <property type="entry name" value="Sig_transdc_His_kin_Hpt_dom"/>
</dbReference>
<evidence type="ECO:0000256" key="4">
    <source>
        <dbReference type="ARBA" id="ARBA00022500"/>
    </source>
</evidence>
<evidence type="ECO:0000256" key="10">
    <source>
        <dbReference type="ARBA" id="ARBA00023012"/>
    </source>
</evidence>
<evidence type="ECO:0000256" key="2">
    <source>
        <dbReference type="ARBA" id="ARBA00012438"/>
    </source>
</evidence>
<feature type="compositionally biased region" description="Acidic residues" evidence="13">
    <location>
        <begin position="126"/>
        <end position="137"/>
    </location>
</feature>
<evidence type="ECO:0000256" key="1">
    <source>
        <dbReference type="ARBA" id="ARBA00000085"/>
    </source>
</evidence>
<dbReference type="Proteomes" id="UP000288096">
    <property type="component" value="Unassembled WGS sequence"/>
</dbReference>
<dbReference type="PRINTS" id="PR00344">
    <property type="entry name" value="BCTRLSENSOR"/>
</dbReference>
<dbReference type="InterPro" id="IPR036097">
    <property type="entry name" value="HisK_dim/P_sf"/>
</dbReference>
<dbReference type="SUPFAM" id="SSF55874">
    <property type="entry name" value="ATPase domain of HSP90 chaperone/DNA topoisomerase II/histidine kinase"/>
    <property type="match status" value="1"/>
</dbReference>
<feature type="domain" description="Histidine kinase" evidence="14">
    <location>
        <begin position="311"/>
        <end position="559"/>
    </location>
</feature>
<comment type="catalytic activity">
    <reaction evidence="1">
        <text>ATP + protein L-histidine = ADP + protein N-phospho-L-histidine.</text>
        <dbReference type="EC" id="2.7.13.3"/>
    </reaction>
</comment>
<dbReference type="InterPro" id="IPR003594">
    <property type="entry name" value="HATPase_dom"/>
</dbReference>
<evidence type="ECO:0000256" key="6">
    <source>
        <dbReference type="ARBA" id="ARBA00022679"/>
    </source>
</evidence>
<evidence type="ECO:0000259" key="14">
    <source>
        <dbReference type="PROSITE" id="PS50109"/>
    </source>
</evidence>
<reference evidence="18" key="2">
    <citation type="submission" date="2019-01" db="EMBL/GenBank/DDBJ databases">
        <title>Genome sequence of Desulfonema ishimotonii strain Tokyo 01.</title>
        <authorList>
            <person name="Fukui M."/>
        </authorList>
    </citation>
    <scope>NUCLEOTIDE SEQUENCE [LARGE SCALE GENOMIC DNA]</scope>
    <source>
        <strain evidence="18">Tokyo 01</strain>
    </source>
</reference>
<evidence type="ECO:0000259" key="15">
    <source>
        <dbReference type="PROSITE" id="PS50851"/>
    </source>
</evidence>
<dbReference type="Pfam" id="PF02518">
    <property type="entry name" value="HATPase_c"/>
    <property type="match status" value="1"/>
</dbReference>
<evidence type="ECO:0000259" key="16">
    <source>
        <dbReference type="PROSITE" id="PS50894"/>
    </source>
</evidence>
<dbReference type="FunFam" id="3.30.565.10:FF:000016">
    <property type="entry name" value="Chemotaxis protein CheA, putative"/>
    <property type="match status" value="1"/>
</dbReference>
<dbReference type="OrthoDB" id="9803176at2"/>
<keyword evidence="8" id="KW-0418">Kinase</keyword>
<dbReference type="RefSeq" id="WP_124328089.1">
    <property type="nucleotide sequence ID" value="NZ_BEXT01000001.1"/>
</dbReference>
<dbReference type="SMART" id="SM01231">
    <property type="entry name" value="H-kinase_dim"/>
    <property type="match status" value="1"/>
</dbReference>
<dbReference type="SUPFAM" id="SSF47384">
    <property type="entry name" value="Homodimeric domain of signal transducing histidine kinase"/>
    <property type="match status" value="1"/>
</dbReference>
<keyword evidence="6" id="KW-0808">Transferase</keyword>
<accession>A0A401FUS4</accession>
<comment type="caution">
    <text evidence="17">The sequence shown here is derived from an EMBL/GenBank/DDBJ whole genome shotgun (WGS) entry which is preliminary data.</text>
</comment>
<dbReference type="Gene3D" id="3.30.565.10">
    <property type="entry name" value="Histidine kinase-like ATPase, C-terminal domain"/>
    <property type="match status" value="1"/>
</dbReference>
<dbReference type="InterPro" id="IPR005467">
    <property type="entry name" value="His_kinase_dom"/>
</dbReference>
<dbReference type="SMART" id="SM00073">
    <property type="entry name" value="HPT"/>
    <property type="match status" value="1"/>
</dbReference>
<dbReference type="Gene3D" id="1.20.120.160">
    <property type="entry name" value="HPT domain"/>
    <property type="match status" value="1"/>
</dbReference>
<dbReference type="InterPro" id="IPR051315">
    <property type="entry name" value="Bact_Chemotaxis_CheA"/>
</dbReference>
<dbReference type="Gene3D" id="1.10.287.560">
    <property type="entry name" value="Histidine kinase CheA-like, homodimeric domain"/>
    <property type="match status" value="1"/>
</dbReference>
<organism evidence="17 18">
    <name type="scientific">Desulfonema ishimotonii</name>
    <dbReference type="NCBI Taxonomy" id="45657"/>
    <lineage>
        <taxon>Bacteria</taxon>
        <taxon>Pseudomonadati</taxon>
        <taxon>Thermodesulfobacteriota</taxon>
        <taxon>Desulfobacteria</taxon>
        <taxon>Desulfobacterales</taxon>
        <taxon>Desulfococcaceae</taxon>
        <taxon>Desulfonema</taxon>
    </lineage>
</organism>
<dbReference type="PROSITE" id="PS50851">
    <property type="entry name" value="CHEW"/>
    <property type="match status" value="1"/>
</dbReference>
<dbReference type="PROSITE" id="PS50894">
    <property type="entry name" value="HPT"/>
    <property type="match status" value="1"/>
</dbReference>
<protein>
    <recommendedName>
        <fullName evidence="3">Chemotaxis protein CheA</fullName>
        <ecNumber evidence="2">2.7.13.3</ecNumber>
    </recommendedName>
</protein>
<dbReference type="CDD" id="cd16916">
    <property type="entry name" value="HATPase_CheA-like"/>
    <property type="match status" value="1"/>
</dbReference>
<dbReference type="SMART" id="SM00260">
    <property type="entry name" value="CheW"/>
    <property type="match status" value="1"/>
</dbReference>
<dbReference type="Pfam" id="PF01627">
    <property type="entry name" value="Hpt"/>
    <property type="match status" value="1"/>
</dbReference>
<keyword evidence="5 12" id="KW-0597">Phosphoprotein</keyword>
<proteinExistence type="predicted"/>
<evidence type="ECO:0000256" key="13">
    <source>
        <dbReference type="SAM" id="MobiDB-lite"/>
    </source>
</evidence>
<dbReference type="InterPro" id="IPR036890">
    <property type="entry name" value="HATPase_C_sf"/>
</dbReference>
<dbReference type="InterPro" id="IPR002545">
    <property type="entry name" value="CheW-lke_dom"/>
</dbReference>
<dbReference type="InterPro" id="IPR004358">
    <property type="entry name" value="Sig_transdc_His_kin-like_C"/>
</dbReference>
<dbReference type="EC" id="2.7.13.3" evidence="2"/>
<evidence type="ECO:0000256" key="8">
    <source>
        <dbReference type="ARBA" id="ARBA00022777"/>
    </source>
</evidence>
<dbReference type="GO" id="GO:0000155">
    <property type="term" value="F:phosphorelay sensor kinase activity"/>
    <property type="evidence" value="ECO:0007669"/>
    <property type="project" value="InterPro"/>
</dbReference>
<dbReference type="AlphaFoldDB" id="A0A401FUS4"/>
<name>A0A401FUS4_9BACT</name>
<dbReference type="InterPro" id="IPR037006">
    <property type="entry name" value="CheA-like_homodim_sf"/>
</dbReference>
<dbReference type="Gene3D" id="2.30.30.40">
    <property type="entry name" value="SH3 Domains"/>
    <property type="match status" value="1"/>
</dbReference>
<comment type="function">
    <text evidence="11">Involved in the transmission of sensory signals from the chemoreceptors to the flagellar motors. CheA is autophosphorylated; it can transfer its phosphate group to either CheB or CheY.</text>
</comment>
<evidence type="ECO:0000313" key="17">
    <source>
        <dbReference type="EMBL" id="GBC60705.1"/>
    </source>
</evidence>
<dbReference type="InterPro" id="IPR036641">
    <property type="entry name" value="HPT_dom_sf"/>
</dbReference>
<dbReference type="InterPro" id="IPR004105">
    <property type="entry name" value="CheA-like_dim"/>
</dbReference>
<dbReference type="InterPro" id="IPR036061">
    <property type="entry name" value="CheW-like_dom_sf"/>
</dbReference>
<dbReference type="GO" id="GO:0005524">
    <property type="term" value="F:ATP binding"/>
    <property type="evidence" value="ECO:0007669"/>
    <property type="project" value="UniProtKB-KW"/>
</dbReference>
<evidence type="ECO:0000256" key="3">
    <source>
        <dbReference type="ARBA" id="ARBA00021495"/>
    </source>
</evidence>
<keyword evidence="7" id="KW-0547">Nucleotide-binding</keyword>
<evidence type="ECO:0000256" key="11">
    <source>
        <dbReference type="ARBA" id="ARBA00035100"/>
    </source>
</evidence>
<evidence type="ECO:0000256" key="9">
    <source>
        <dbReference type="ARBA" id="ARBA00022840"/>
    </source>
</evidence>
<gene>
    <name evidence="17" type="ORF">DENIS_1662</name>
</gene>
<dbReference type="EMBL" id="BEXT01000001">
    <property type="protein sequence ID" value="GBC60705.1"/>
    <property type="molecule type" value="Genomic_DNA"/>
</dbReference>
<feature type="region of interest" description="Disordered" evidence="13">
    <location>
        <begin position="126"/>
        <end position="150"/>
    </location>
</feature>
<keyword evidence="18" id="KW-1185">Reference proteome</keyword>
<dbReference type="PANTHER" id="PTHR43395">
    <property type="entry name" value="SENSOR HISTIDINE KINASE CHEA"/>
    <property type="match status" value="1"/>
</dbReference>
<dbReference type="PROSITE" id="PS50109">
    <property type="entry name" value="HIS_KIN"/>
    <property type="match status" value="1"/>
</dbReference>
<keyword evidence="4" id="KW-0145">Chemotaxis</keyword>
<feature type="domain" description="CheW-like" evidence="15">
    <location>
        <begin position="561"/>
        <end position="693"/>
    </location>
</feature>
<evidence type="ECO:0000256" key="5">
    <source>
        <dbReference type="ARBA" id="ARBA00022553"/>
    </source>
</evidence>
<dbReference type="SUPFAM" id="SSF47226">
    <property type="entry name" value="Histidine-containing phosphotransfer domain, HPT domain"/>
    <property type="match status" value="1"/>
</dbReference>
<dbReference type="PANTHER" id="PTHR43395:SF10">
    <property type="entry name" value="CHEMOTAXIS PROTEIN CHEA"/>
    <property type="match status" value="1"/>
</dbReference>
<feature type="modified residue" description="Phosphohistidine" evidence="12">
    <location>
        <position position="47"/>
    </location>
</feature>
<reference evidence="18" key="1">
    <citation type="submission" date="2017-11" db="EMBL/GenBank/DDBJ databases">
        <authorList>
            <person name="Watanabe M."/>
            <person name="Kojima H."/>
        </authorList>
    </citation>
    <scope>NUCLEOTIDE SEQUENCE [LARGE SCALE GENOMIC DNA]</scope>
    <source>
        <strain evidence="18">Tokyo 01</strain>
    </source>
</reference>
<sequence length="712" mass="78885">MSTSEMFRNTYRQEACELLADIEMTLLDVEKEAADTAAFNRIFRAMHTIKGSGAMTGFDDIADFAHRMETVLERVCANTVPVTTELIDLILAASDQIRAMLNRGSDNIPADQETLRRIAAAFDAMLPEEDERPDTDSETSGPENKKADKTYKIGFRPDPGIFACGMNPLLLLDELRDMGLCMVEAHTDDIPVLGDMDAEECYLAWDFTLTTDQDIDAVNGVFMFVEDTSDIRVRSADFPDREIPEEMEAALLHLCGRLLETGYITAEEFRMAVNRESRISELLADAGIVSQEEVGTGPDSGRHPDKKEKAFIPESIRVPLNKIDHLVNLIGELIITEQRLTQIAADIDEVRLHNPLKAAARLTGELRNCILGIRMIPIDTLFGRFRRYVRDTANELGKEIELITEGAETELDKTIIEHLGDPLVHMIRNSIDHGIEGPDEREKAGKPRKGKIRLSAAHQGASVGITIEDDGRGIDPARVRARAVEKGLIDARAELSEKEICNLLFAPGFSTSDVVTGISGRGVGMDVVKHAIDSLRGSVRLTGRKGEGTAIRLSLPLTLAIIDGLLIKSGGYFFILPIDSVEGCIELTKDRIEKACGRSMTRVREKLVPFIRLRDIFGLPGEKPEIEQVVIIRSEDTDVGIVADEVIGEHQTVVKSMGKVYQNAEWISGATIMGDGKVVFILDVPGLIRYVDREERGEWLPADSFRRNFMNS</sequence>
<evidence type="ECO:0000256" key="12">
    <source>
        <dbReference type="PROSITE-ProRule" id="PRU00110"/>
    </source>
</evidence>
<keyword evidence="10" id="KW-0902">Two-component regulatory system</keyword>
<dbReference type="CDD" id="cd00088">
    <property type="entry name" value="HPT"/>
    <property type="match status" value="1"/>
</dbReference>
<feature type="domain" description="HPt" evidence="16">
    <location>
        <begin position="1"/>
        <end position="104"/>
    </location>
</feature>
<dbReference type="Pfam" id="PF01584">
    <property type="entry name" value="CheW"/>
    <property type="match status" value="1"/>
</dbReference>
<evidence type="ECO:0000256" key="7">
    <source>
        <dbReference type="ARBA" id="ARBA00022741"/>
    </source>
</evidence>
<dbReference type="GO" id="GO:0006935">
    <property type="term" value="P:chemotaxis"/>
    <property type="evidence" value="ECO:0007669"/>
    <property type="project" value="UniProtKB-KW"/>
</dbReference>
<dbReference type="SMART" id="SM00387">
    <property type="entry name" value="HATPase_c"/>
    <property type="match status" value="1"/>
</dbReference>